<evidence type="ECO:0000313" key="1">
    <source>
        <dbReference type="EMBL" id="MFC6007338.1"/>
    </source>
</evidence>
<dbReference type="Gene3D" id="3.40.50.1000">
    <property type="entry name" value="HAD superfamily/HAD-like"/>
    <property type="match status" value="1"/>
</dbReference>
<dbReference type="GO" id="GO:0016787">
    <property type="term" value="F:hydrolase activity"/>
    <property type="evidence" value="ECO:0007669"/>
    <property type="project" value="UniProtKB-KW"/>
</dbReference>
<dbReference type="EC" id="3.1.3.-" evidence="1"/>
<keyword evidence="2" id="KW-1185">Reference proteome</keyword>
<proteinExistence type="predicted"/>
<dbReference type="InterPro" id="IPR023214">
    <property type="entry name" value="HAD_sf"/>
</dbReference>
<gene>
    <name evidence="1" type="ORF">ACFQDO_09375</name>
</gene>
<dbReference type="Proteomes" id="UP001596189">
    <property type="component" value="Unassembled WGS sequence"/>
</dbReference>
<name>A0ABW1JFB2_9ACTN</name>
<dbReference type="Pfam" id="PF08282">
    <property type="entry name" value="Hydrolase_3"/>
    <property type="match status" value="1"/>
</dbReference>
<dbReference type="Gene3D" id="3.30.1240.10">
    <property type="match status" value="1"/>
</dbReference>
<dbReference type="NCBIfam" id="TIGR01484">
    <property type="entry name" value="HAD-SF-IIB"/>
    <property type="match status" value="1"/>
</dbReference>
<dbReference type="InterPro" id="IPR006379">
    <property type="entry name" value="HAD-SF_hydro_IIB"/>
</dbReference>
<dbReference type="PANTHER" id="PTHR10000:SF8">
    <property type="entry name" value="HAD SUPERFAMILY HYDROLASE-LIKE, TYPE 3"/>
    <property type="match status" value="1"/>
</dbReference>
<dbReference type="InterPro" id="IPR036412">
    <property type="entry name" value="HAD-like_sf"/>
</dbReference>
<dbReference type="RefSeq" id="WP_345716141.1">
    <property type="nucleotide sequence ID" value="NZ_BAABFP010000004.1"/>
</dbReference>
<keyword evidence="1" id="KW-0378">Hydrolase</keyword>
<dbReference type="PANTHER" id="PTHR10000">
    <property type="entry name" value="PHOSPHOSERINE PHOSPHATASE"/>
    <property type="match status" value="1"/>
</dbReference>
<organism evidence="1 2">
    <name type="scientific">Angustibacter luteus</name>
    <dbReference type="NCBI Taxonomy" id="658456"/>
    <lineage>
        <taxon>Bacteria</taxon>
        <taxon>Bacillati</taxon>
        <taxon>Actinomycetota</taxon>
        <taxon>Actinomycetes</taxon>
        <taxon>Kineosporiales</taxon>
        <taxon>Kineosporiaceae</taxon>
    </lineage>
</organism>
<dbReference type="EMBL" id="JBHSRD010000003">
    <property type="protein sequence ID" value="MFC6007338.1"/>
    <property type="molecule type" value="Genomic_DNA"/>
</dbReference>
<accession>A0ABW1JFB2</accession>
<sequence>MRMVATDLDGTIVGADGAVSARTVAALQACQDAGVLVVYVTGRPVRWMAEVVEQTGHSGIALCGNGAVVYDLAAEQVVTARTLSPEVAVEVADRLRASMSDAQFAVETLAGFRLEPGFQPHWDDAFRPFPEGDLGQLLADDPGLLKLLCRSESRLADDMLARAIQALDGLAAPTHSNPRDCLLEVSALGVGKASALAELAAEHGIDPADVVAFGDMPNDLDMLAWAGRGYAMDGGHADVLAVAQHVAPPIHEDGVAQVLESLLAP</sequence>
<evidence type="ECO:0000313" key="2">
    <source>
        <dbReference type="Proteomes" id="UP001596189"/>
    </source>
</evidence>
<comment type="caution">
    <text evidence="1">The sequence shown here is derived from an EMBL/GenBank/DDBJ whole genome shotgun (WGS) entry which is preliminary data.</text>
</comment>
<protein>
    <submittedName>
        <fullName evidence="1">HAD family hydrolase</fullName>
        <ecNumber evidence="1">3.1.3.-</ecNumber>
    </submittedName>
</protein>
<reference evidence="2" key="1">
    <citation type="journal article" date="2019" name="Int. J. Syst. Evol. Microbiol.">
        <title>The Global Catalogue of Microorganisms (GCM) 10K type strain sequencing project: providing services to taxonomists for standard genome sequencing and annotation.</title>
        <authorList>
            <consortium name="The Broad Institute Genomics Platform"/>
            <consortium name="The Broad Institute Genome Sequencing Center for Infectious Disease"/>
            <person name="Wu L."/>
            <person name="Ma J."/>
        </authorList>
    </citation>
    <scope>NUCLEOTIDE SEQUENCE [LARGE SCALE GENOMIC DNA]</scope>
    <source>
        <strain evidence="2">KACC 14249</strain>
    </source>
</reference>
<dbReference type="SUPFAM" id="SSF56784">
    <property type="entry name" value="HAD-like"/>
    <property type="match status" value="1"/>
</dbReference>